<dbReference type="Pfam" id="PF06071">
    <property type="entry name" value="YchF-GTPase_C"/>
    <property type="match status" value="1"/>
</dbReference>
<dbReference type="InterPro" id="IPR012675">
    <property type="entry name" value="Beta-grasp_dom_sf"/>
</dbReference>
<feature type="binding site" evidence="6">
    <location>
        <begin position="12"/>
        <end position="17"/>
    </location>
    <ligand>
        <name>ATP</name>
        <dbReference type="ChEBI" id="CHEBI:30616"/>
    </ligand>
</feature>
<dbReference type="GO" id="GO:0005737">
    <property type="term" value="C:cytoplasm"/>
    <property type="evidence" value="ECO:0007669"/>
    <property type="project" value="TreeGrafter"/>
</dbReference>
<evidence type="ECO:0000256" key="1">
    <source>
        <dbReference type="ARBA" id="ARBA00001946"/>
    </source>
</evidence>
<dbReference type="AlphaFoldDB" id="A0A4P6YUN9"/>
<dbReference type="EMBL" id="CP037940">
    <property type="protein sequence ID" value="QBO36407.1"/>
    <property type="molecule type" value="Genomic_DNA"/>
</dbReference>
<keyword evidence="2" id="KW-0479">Metal-binding</keyword>
<dbReference type="PANTHER" id="PTHR23305:SF18">
    <property type="entry name" value="OBG-TYPE G DOMAIN-CONTAINING PROTEIN"/>
    <property type="match status" value="1"/>
</dbReference>
<dbReference type="GO" id="GO:0043023">
    <property type="term" value="F:ribosomal large subunit binding"/>
    <property type="evidence" value="ECO:0007669"/>
    <property type="project" value="UniProtKB-UniRule"/>
</dbReference>
<dbReference type="KEGG" id="wei:EQG49_07980"/>
<keyword evidence="4 6" id="KW-0067">ATP-binding</keyword>
<dbReference type="PIRSF" id="PIRSF006641">
    <property type="entry name" value="CHP00092"/>
    <property type="match status" value="1"/>
</dbReference>
<dbReference type="Pfam" id="PF01926">
    <property type="entry name" value="MMR_HSR1"/>
    <property type="match status" value="1"/>
</dbReference>
<dbReference type="InterPro" id="IPR004095">
    <property type="entry name" value="TGS"/>
</dbReference>
<dbReference type="FunFam" id="1.10.150.300:FF:000004">
    <property type="entry name" value="Ribosome-binding ATPase YchF"/>
    <property type="match status" value="1"/>
</dbReference>
<dbReference type="InterPro" id="IPR006073">
    <property type="entry name" value="GTP-bd"/>
</dbReference>
<evidence type="ECO:0000256" key="2">
    <source>
        <dbReference type="ARBA" id="ARBA00022723"/>
    </source>
</evidence>
<dbReference type="GO" id="GO:0016887">
    <property type="term" value="F:ATP hydrolysis activity"/>
    <property type="evidence" value="ECO:0007669"/>
    <property type="project" value="UniProtKB-UniRule"/>
</dbReference>
<keyword evidence="10" id="KW-1185">Reference proteome</keyword>
<dbReference type="PRINTS" id="PR00326">
    <property type="entry name" value="GTP1OBG"/>
</dbReference>
<reference evidence="10" key="1">
    <citation type="submission" date="2019-03" db="EMBL/GenBank/DDBJ databases">
        <title>Weissella sp. 26KH-42 Genome sequencing.</title>
        <authorList>
            <person name="Heo J."/>
            <person name="Kim S.-J."/>
            <person name="Kim J.-S."/>
            <person name="Hong S.-B."/>
            <person name="Kwon S.-W."/>
        </authorList>
    </citation>
    <scope>NUCLEOTIDE SEQUENCE [LARGE SCALE GENOMIC DNA]</scope>
    <source>
        <strain evidence="10">26KH-42</strain>
    </source>
</reference>
<evidence type="ECO:0000313" key="9">
    <source>
        <dbReference type="EMBL" id="QBO36407.1"/>
    </source>
</evidence>
<dbReference type="Proteomes" id="UP000292886">
    <property type="component" value="Chromosome"/>
</dbReference>
<protein>
    <recommendedName>
        <fullName evidence="6">Ribosome-binding ATPase YchF</fullName>
    </recommendedName>
</protein>
<accession>A0A4P6YUN9</accession>
<dbReference type="HAMAP" id="MF_00944">
    <property type="entry name" value="YchF_OLA1_ATPase"/>
    <property type="match status" value="1"/>
</dbReference>
<dbReference type="InterPro" id="IPR023192">
    <property type="entry name" value="TGS-like_dom_sf"/>
</dbReference>
<comment type="function">
    <text evidence="6">ATPase that binds to both the 70S ribosome and the 50S ribosomal subunit in a nucleotide-independent manner.</text>
</comment>
<dbReference type="CDD" id="cd01900">
    <property type="entry name" value="YchF"/>
    <property type="match status" value="1"/>
</dbReference>
<sequence>MALTAGIVGLPNVGKSTLFNAITKAGAEMANYPFATIEPNVGMVEVPDDRLARIQEIEPADKIVPTTFEFTDIAGIVKGASKGEGLGNKFLENIRQVNAIVHVVRAFDDNEITHVNGVIDPLDDIDTINTELVLADLDAVDKRLPKVEKAAKTPKDKDAQEEFAVLQKIKPVLEAGKSVRTIEFNDDEQKVVRGLFLLSSKPVLYVANIAEEDMSDPEASKYFKQIQDFAATEGAEVIGLSARAEEEIAELDDADKEEFLTMAGVTEPGLNKLIRAAYHLLELRTFFTAGGKETRAWTFKAGVKAPQVAGVIHSDFERGFIRAETIAFDDLDQYGSVKAVREAGRRRSEGKEYVVQDGDIIEFLFNV</sequence>
<evidence type="ECO:0000256" key="4">
    <source>
        <dbReference type="ARBA" id="ARBA00022840"/>
    </source>
</evidence>
<dbReference type="SUPFAM" id="SSF81271">
    <property type="entry name" value="TGS-like"/>
    <property type="match status" value="1"/>
</dbReference>
<feature type="domain" description="OBG-type G" evidence="7">
    <location>
        <begin position="3"/>
        <end position="260"/>
    </location>
</feature>
<evidence type="ECO:0000256" key="5">
    <source>
        <dbReference type="ARBA" id="ARBA00022842"/>
    </source>
</evidence>
<dbReference type="CDD" id="cd04867">
    <property type="entry name" value="TGS_YchF_OLA1"/>
    <property type="match status" value="1"/>
</dbReference>
<comment type="cofactor">
    <cofactor evidence="1">
        <name>Mg(2+)</name>
        <dbReference type="ChEBI" id="CHEBI:18420"/>
    </cofactor>
</comment>
<dbReference type="Gene3D" id="3.40.50.300">
    <property type="entry name" value="P-loop containing nucleotide triphosphate hydrolases"/>
    <property type="match status" value="1"/>
</dbReference>
<dbReference type="PROSITE" id="PS51710">
    <property type="entry name" value="G_OBG"/>
    <property type="match status" value="1"/>
</dbReference>
<dbReference type="InterPro" id="IPR013029">
    <property type="entry name" value="YchF_C"/>
</dbReference>
<dbReference type="InterPro" id="IPR041706">
    <property type="entry name" value="YchF_N"/>
</dbReference>
<dbReference type="OrthoDB" id="9807318at2"/>
<dbReference type="PROSITE" id="PS51880">
    <property type="entry name" value="TGS"/>
    <property type="match status" value="1"/>
</dbReference>
<evidence type="ECO:0000313" key="10">
    <source>
        <dbReference type="Proteomes" id="UP000292886"/>
    </source>
</evidence>
<dbReference type="RefSeq" id="WP_133363484.1">
    <property type="nucleotide sequence ID" value="NZ_CP037940.1"/>
</dbReference>
<feature type="domain" description="TGS" evidence="8">
    <location>
        <begin position="282"/>
        <end position="365"/>
    </location>
</feature>
<dbReference type="FunFam" id="3.10.20.30:FF:000001">
    <property type="entry name" value="Ribosome-binding ATPase YchF"/>
    <property type="match status" value="1"/>
</dbReference>
<dbReference type="InterPro" id="IPR012676">
    <property type="entry name" value="TGS-like"/>
</dbReference>
<dbReference type="GO" id="GO:0005525">
    <property type="term" value="F:GTP binding"/>
    <property type="evidence" value="ECO:0007669"/>
    <property type="project" value="InterPro"/>
</dbReference>
<evidence type="ECO:0000259" key="7">
    <source>
        <dbReference type="PROSITE" id="PS51710"/>
    </source>
</evidence>
<organism evidence="9 10">
    <name type="scientific">Periweissella cryptocerci</name>
    <dbReference type="NCBI Taxonomy" id="2506420"/>
    <lineage>
        <taxon>Bacteria</taxon>
        <taxon>Bacillati</taxon>
        <taxon>Bacillota</taxon>
        <taxon>Bacilli</taxon>
        <taxon>Lactobacillales</taxon>
        <taxon>Lactobacillaceae</taxon>
        <taxon>Periweissella</taxon>
    </lineage>
</organism>
<dbReference type="Gene3D" id="3.10.20.30">
    <property type="match status" value="1"/>
</dbReference>
<keyword evidence="3 6" id="KW-0547">Nucleotide-binding</keyword>
<keyword evidence="5" id="KW-0460">Magnesium</keyword>
<gene>
    <name evidence="6 9" type="primary">ychF</name>
    <name evidence="9" type="ORF">EQG49_07980</name>
</gene>
<dbReference type="InterPro" id="IPR027417">
    <property type="entry name" value="P-loop_NTPase"/>
</dbReference>
<dbReference type="InterPro" id="IPR004396">
    <property type="entry name" value="ATPase_YchF/OLA1"/>
</dbReference>
<dbReference type="GO" id="GO:0046872">
    <property type="term" value="F:metal ion binding"/>
    <property type="evidence" value="ECO:0007669"/>
    <property type="project" value="UniProtKB-KW"/>
</dbReference>
<dbReference type="InterPro" id="IPR031167">
    <property type="entry name" value="G_OBG"/>
</dbReference>
<dbReference type="GO" id="GO:0005524">
    <property type="term" value="F:ATP binding"/>
    <property type="evidence" value="ECO:0007669"/>
    <property type="project" value="UniProtKB-UniRule"/>
</dbReference>
<evidence type="ECO:0000256" key="3">
    <source>
        <dbReference type="ARBA" id="ARBA00022741"/>
    </source>
</evidence>
<evidence type="ECO:0000256" key="6">
    <source>
        <dbReference type="HAMAP-Rule" id="MF_00944"/>
    </source>
</evidence>
<proteinExistence type="inferred from homology"/>
<evidence type="ECO:0000259" key="8">
    <source>
        <dbReference type="PROSITE" id="PS51880"/>
    </source>
</evidence>
<dbReference type="Gene3D" id="1.10.150.300">
    <property type="entry name" value="TGS-like domain"/>
    <property type="match status" value="1"/>
</dbReference>
<dbReference type="SUPFAM" id="SSF52540">
    <property type="entry name" value="P-loop containing nucleoside triphosphate hydrolases"/>
    <property type="match status" value="1"/>
</dbReference>
<comment type="similarity">
    <text evidence="6">Belongs to the TRAFAC class OBG-HflX-like GTPase superfamily. OBG GTPase family. YchF/OLA1 subfamily.</text>
</comment>
<name>A0A4P6YUN9_9LACO</name>
<dbReference type="PANTHER" id="PTHR23305">
    <property type="entry name" value="OBG GTPASE FAMILY"/>
    <property type="match status" value="1"/>
</dbReference>
<dbReference type="NCBIfam" id="TIGR00092">
    <property type="entry name" value="redox-regulated ATPase YchF"/>
    <property type="match status" value="1"/>
</dbReference>